<dbReference type="Proteomes" id="UP001187315">
    <property type="component" value="Unassembled WGS sequence"/>
</dbReference>
<evidence type="ECO:0000313" key="3">
    <source>
        <dbReference type="Proteomes" id="UP001187315"/>
    </source>
</evidence>
<reference evidence="2" key="1">
    <citation type="submission" date="2023-08" db="EMBL/GenBank/DDBJ databases">
        <title>Pelteobagrus vachellii genome.</title>
        <authorList>
            <person name="Liu H."/>
        </authorList>
    </citation>
    <scope>NUCLEOTIDE SEQUENCE</scope>
    <source>
        <strain evidence="2">PRFRI_2022a</strain>
        <tissue evidence="2">Muscle</tissue>
    </source>
</reference>
<feature type="compositionally biased region" description="Polar residues" evidence="1">
    <location>
        <begin position="48"/>
        <end position="65"/>
    </location>
</feature>
<protein>
    <submittedName>
        <fullName evidence="2">Uncharacterized protein</fullName>
    </submittedName>
</protein>
<sequence length="71" mass="7941">MAGSLICVRYATVLRGLRSEVLECRVQPGRELDPQIVERQSGHPFSYSAMSSHDGNLQGNLSSNRQKCHRL</sequence>
<evidence type="ECO:0000313" key="2">
    <source>
        <dbReference type="EMBL" id="KAK2852879.1"/>
    </source>
</evidence>
<feature type="region of interest" description="Disordered" evidence="1">
    <location>
        <begin position="45"/>
        <end position="71"/>
    </location>
</feature>
<name>A0AA88N7F7_TACVA</name>
<organism evidence="2 3">
    <name type="scientific">Tachysurus vachellii</name>
    <name type="common">Darkbarbel catfish</name>
    <name type="synonym">Pelteobagrus vachellii</name>
    <dbReference type="NCBI Taxonomy" id="175792"/>
    <lineage>
        <taxon>Eukaryota</taxon>
        <taxon>Metazoa</taxon>
        <taxon>Chordata</taxon>
        <taxon>Craniata</taxon>
        <taxon>Vertebrata</taxon>
        <taxon>Euteleostomi</taxon>
        <taxon>Actinopterygii</taxon>
        <taxon>Neopterygii</taxon>
        <taxon>Teleostei</taxon>
        <taxon>Ostariophysi</taxon>
        <taxon>Siluriformes</taxon>
        <taxon>Bagridae</taxon>
        <taxon>Tachysurus</taxon>
    </lineage>
</organism>
<keyword evidence="3" id="KW-1185">Reference proteome</keyword>
<dbReference type="AlphaFoldDB" id="A0AA88N7F7"/>
<dbReference type="EMBL" id="JAVHJS010000007">
    <property type="protein sequence ID" value="KAK2852879.1"/>
    <property type="molecule type" value="Genomic_DNA"/>
</dbReference>
<comment type="caution">
    <text evidence="2">The sequence shown here is derived from an EMBL/GenBank/DDBJ whole genome shotgun (WGS) entry which is preliminary data.</text>
</comment>
<gene>
    <name evidence="2" type="ORF">Q7C36_008080</name>
</gene>
<proteinExistence type="predicted"/>
<evidence type="ECO:0000256" key="1">
    <source>
        <dbReference type="SAM" id="MobiDB-lite"/>
    </source>
</evidence>
<accession>A0AA88N7F7</accession>